<protein>
    <recommendedName>
        <fullName evidence="1">HAT C-terminal dimerisation domain-containing protein</fullName>
    </recommendedName>
</protein>
<evidence type="ECO:0000313" key="3">
    <source>
        <dbReference type="Proteomes" id="UP000184300"/>
    </source>
</evidence>
<keyword evidence="3" id="KW-1185">Reference proteome</keyword>
<dbReference type="Proteomes" id="UP000184300">
    <property type="component" value="Unassembled WGS sequence"/>
</dbReference>
<reference evidence="3" key="1">
    <citation type="journal article" date="2017" name="Genome Biol.">
        <title>Comparative genomics reveals high biological diversity and specific adaptations in the industrially and medically important fungal genus Aspergillus.</title>
        <authorList>
            <person name="de Vries R.P."/>
            <person name="Riley R."/>
            <person name="Wiebenga A."/>
            <person name="Aguilar-Osorio G."/>
            <person name="Amillis S."/>
            <person name="Uchima C.A."/>
            <person name="Anderluh G."/>
            <person name="Asadollahi M."/>
            <person name="Askin M."/>
            <person name="Barry K."/>
            <person name="Battaglia E."/>
            <person name="Bayram O."/>
            <person name="Benocci T."/>
            <person name="Braus-Stromeyer S.A."/>
            <person name="Caldana C."/>
            <person name="Canovas D."/>
            <person name="Cerqueira G.C."/>
            <person name="Chen F."/>
            <person name="Chen W."/>
            <person name="Choi C."/>
            <person name="Clum A."/>
            <person name="Dos Santos R.A."/>
            <person name="Damasio A.R."/>
            <person name="Diallinas G."/>
            <person name="Emri T."/>
            <person name="Fekete E."/>
            <person name="Flipphi M."/>
            <person name="Freyberg S."/>
            <person name="Gallo A."/>
            <person name="Gournas C."/>
            <person name="Habgood R."/>
            <person name="Hainaut M."/>
            <person name="Harispe M.L."/>
            <person name="Henrissat B."/>
            <person name="Hilden K.S."/>
            <person name="Hope R."/>
            <person name="Hossain A."/>
            <person name="Karabika E."/>
            <person name="Karaffa L."/>
            <person name="Karanyi Z."/>
            <person name="Krasevec N."/>
            <person name="Kuo A."/>
            <person name="Kusch H."/>
            <person name="LaButti K."/>
            <person name="Lagendijk E.L."/>
            <person name="Lapidus A."/>
            <person name="Levasseur A."/>
            <person name="Lindquist E."/>
            <person name="Lipzen A."/>
            <person name="Logrieco A.F."/>
            <person name="MacCabe A."/>
            <person name="Maekelae M.R."/>
            <person name="Malavazi I."/>
            <person name="Melin P."/>
            <person name="Meyer V."/>
            <person name="Mielnichuk N."/>
            <person name="Miskei M."/>
            <person name="Molnar A.P."/>
            <person name="Mule G."/>
            <person name="Ngan C.Y."/>
            <person name="Orejas M."/>
            <person name="Orosz E."/>
            <person name="Ouedraogo J.P."/>
            <person name="Overkamp K.M."/>
            <person name="Park H.-S."/>
            <person name="Perrone G."/>
            <person name="Piumi F."/>
            <person name="Punt P.J."/>
            <person name="Ram A.F."/>
            <person name="Ramon A."/>
            <person name="Rauscher S."/>
            <person name="Record E."/>
            <person name="Riano-Pachon D.M."/>
            <person name="Robert V."/>
            <person name="Roehrig J."/>
            <person name="Ruller R."/>
            <person name="Salamov A."/>
            <person name="Salih N.S."/>
            <person name="Samson R.A."/>
            <person name="Sandor E."/>
            <person name="Sanguinetti M."/>
            <person name="Schuetze T."/>
            <person name="Sepcic K."/>
            <person name="Shelest E."/>
            <person name="Sherlock G."/>
            <person name="Sophianopoulou V."/>
            <person name="Squina F.M."/>
            <person name="Sun H."/>
            <person name="Susca A."/>
            <person name="Todd R.B."/>
            <person name="Tsang A."/>
            <person name="Unkles S.E."/>
            <person name="van de Wiele N."/>
            <person name="van Rossen-Uffink D."/>
            <person name="Oliveira J.V."/>
            <person name="Vesth T.C."/>
            <person name="Visser J."/>
            <person name="Yu J.-H."/>
            <person name="Zhou M."/>
            <person name="Andersen M.R."/>
            <person name="Archer D.B."/>
            <person name="Baker S.E."/>
            <person name="Benoit I."/>
            <person name="Brakhage A.A."/>
            <person name="Braus G.H."/>
            <person name="Fischer R."/>
            <person name="Frisvad J.C."/>
            <person name="Goldman G.H."/>
            <person name="Houbraken J."/>
            <person name="Oakley B."/>
            <person name="Pocsi I."/>
            <person name="Scazzocchio C."/>
            <person name="Seiboth B."/>
            <person name="vanKuyk P.A."/>
            <person name="Wortman J."/>
            <person name="Dyer P.S."/>
            <person name="Grigoriev I.V."/>
        </authorList>
    </citation>
    <scope>NUCLEOTIDE SEQUENCE [LARGE SCALE GENOMIC DNA]</scope>
    <source>
        <strain evidence="3">CBS 516.65</strain>
    </source>
</reference>
<feature type="domain" description="HAT C-terminal dimerisation" evidence="1">
    <location>
        <begin position="2"/>
        <end position="61"/>
    </location>
</feature>
<proteinExistence type="predicted"/>
<dbReference type="InterPro" id="IPR012337">
    <property type="entry name" value="RNaseH-like_sf"/>
</dbReference>
<dbReference type="GO" id="GO:0046983">
    <property type="term" value="F:protein dimerization activity"/>
    <property type="evidence" value="ECO:0007669"/>
    <property type="project" value="InterPro"/>
</dbReference>
<evidence type="ECO:0000313" key="2">
    <source>
        <dbReference type="EMBL" id="OJJ88809.1"/>
    </source>
</evidence>
<dbReference type="EMBL" id="KV878889">
    <property type="protein sequence ID" value="OJJ88809.1"/>
    <property type="molecule type" value="Genomic_DNA"/>
</dbReference>
<dbReference type="InterPro" id="IPR008906">
    <property type="entry name" value="HATC_C_dom"/>
</dbReference>
<dbReference type="AlphaFoldDB" id="A0A1L9VY50"/>
<feature type="non-terminal residue" evidence="2">
    <location>
        <position position="133"/>
    </location>
</feature>
<organism evidence="2 3">
    <name type="scientific">Aspergillus glaucus CBS 516.65</name>
    <dbReference type="NCBI Taxonomy" id="1160497"/>
    <lineage>
        <taxon>Eukaryota</taxon>
        <taxon>Fungi</taxon>
        <taxon>Dikarya</taxon>
        <taxon>Ascomycota</taxon>
        <taxon>Pezizomycotina</taxon>
        <taxon>Eurotiomycetes</taxon>
        <taxon>Eurotiomycetidae</taxon>
        <taxon>Eurotiales</taxon>
        <taxon>Aspergillaceae</taxon>
        <taxon>Aspergillus</taxon>
        <taxon>Aspergillus subgen. Aspergillus</taxon>
    </lineage>
</organism>
<name>A0A1L9VY50_ASPGL</name>
<dbReference type="STRING" id="1160497.A0A1L9VY50"/>
<dbReference type="GeneID" id="34458359"/>
<dbReference type="VEuPathDB" id="FungiDB:ASPGLDRAFT_1500183"/>
<gene>
    <name evidence="2" type="ORF">ASPGLDRAFT_1500183</name>
</gene>
<accession>A0A1L9VY50</accession>
<sequence>MNLRIYWKDHLHEYPILASLARDVLTIPASSSGVERLFNSACDICHYRQGSLKSKTIKELMLFMCTTKFNMESEQLCPIDEYLTTQETQAAIEEKDAWKAENEFNPISDDEDEPSVATSQIVQLVSEHVLGKR</sequence>
<dbReference type="SUPFAM" id="SSF53098">
    <property type="entry name" value="Ribonuclease H-like"/>
    <property type="match status" value="1"/>
</dbReference>
<dbReference type="Pfam" id="PF05699">
    <property type="entry name" value="Dimer_Tnp_hAT"/>
    <property type="match status" value="1"/>
</dbReference>
<dbReference type="OrthoDB" id="4509917at2759"/>
<evidence type="ECO:0000259" key="1">
    <source>
        <dbReference type="Pfam" id="PF05699"/>
    </source>
</evidence>
<dbReference type="RefSeq" id="XP_022405485.1">
    <property type="nucleotide sequence ID" value="XM_022542098.1"/>
</dbReference>